<name>A0ABQ2RUF7_9DEIO</name>
<gene>
    <name evidence="2" type="ORF">GCM10008959_23390</name>
</gene>
<keyword evidence="3" id="KW-1185">Reference proteome</keyword>
<evidence type="ECO:0000313" key="2">
    <source>
        <dbReference type="EMBL" id="GGR60883.1"/>
    </source>
</evidence>
<protein>
    <recommendedName>
        <fullName evidence="4">DUF87 domain-containing protein</fullName>
    </recommendedName>
</protein>
<dbReference type="Pfam" id="PF11130">
    <property type="entry name" value="TraC_F_IV"/>
    <property type="match status" value="1"/>
</dbReference>
<dbReference type="PANTHER" id="PTHR30121:SF6">
    <property type="entry name" value="SLR6007 PROTEIN"/>
    <property type="match status" value="1"/>
</dbReference>
<dbReference type="InterPro" id="IPR025955">
    <property type="entry name" value="TraC/Conjuga_ATPase"/>
</dbReference>
<accession>A0ABQ2RUF7</accession>
<dbReference type="Proteomes" id="UP000634308">
    <property type="component" value="Unassembled WGS sequence"/>
</dbReference>
<proteinExistence type="predicted"/>
<evidence type="ECO:0000256" key="1">
    <source>
        <dbReference type="SAM" id="MobiDB-lite"/>
    </source>
</evidence>
<dbReference type="EMBL" id="BMQM01000015">
    <property type="protein sequence ID" value="GGR60883.1"/>
    <property type="molecule type" value="Genomic_DNA"/>
</dbReference>
<dbReference type="InterPro" id="IPR051162">
    <property type="entry name" value="T4SS_component"/>
</dbReference>
<dbReference type="RefSeq" id="WP_189065175.1">
    <property type="nucleotide sequence ID" value="NZ_BMQM01000015.1"/>
</dbReference>
<dbReference type="PANTHER" id="PTHR30121">
    <property type="entry name" value="UNCHARACTERIZED PROTEIN YJGR-RELATED"/>
    <property type="match status" value="1"/>
</dbReference>
<reference evidence="3" key="1">
    <citation type="journal article" date="2019" name="Int. J. Syst. Evol. Microbiol.">
        <title>The Global Catalogue of Microorganisms (GCM) 10K type strain sequencing project: providing services to taxonomists for standard genome sequencing and annotation.</title>
        <authorList>
            <consortium name="The Broad Institute Genomics Platform"/>
            <consortium name="The Broad Institute Genome Sequencing Center for Infectious Disease"/>
            <person name="Wu L."/>
            <person name="Ma J."/>
        </authorList>
    </citation>
    <scope>NUCLEOTIDE SEQUENCE [LARGE SCALE GENOMIC DNA]</scope>
    <source>
        <strain evidence="3">JCM 31404</strain>
    </source>
</reference>
<feature type="region of interest" description="Disordered" evidence="1">
    <location>
        <begin position="1"/>
        <end position="30"/>
    </location>
</feature>
<dbReference type="SUPFAM" id="SSF52540">
    <property type="entry name" value="P-loop containing nucleoside triphosphate hydrolases"/>
    <property type="match status" value="1"/>
</dbReference>
<comment type="caution">
    <text evidence="2">The sequence shown here is derived from an EMBL/GenBank/DDBJ whole genome shotgun (WGS) entry which is preliminary data.</text>
</comment>
<dbReference type="Gene3D" id="3.40.50.300">
    <property type="entry name" value="P-loop containing nucleotide triphosphate hydrolases"/>
    <property type="match status" value="2"/>
</dbReference>
<sequence>MTTFRFKRAPAPPGPTRPAAPARVGRLGKGGQPLKVGNLLREQPHWDLLDGVMFLDRPGGRDKPCTEVGIEIQPSSRLFQTSQKLAELHQMVKGVLQQGVAREERGRLYIEVQTAPPEDLHPYRDVPASEHELVNLMAQDRYEYLEGLRQKNLVKRWRFFMTCTSRATAKYSKEARPTPEELVATVRKADAAAAGLLGYLRNAGYEARRMSSNEMFKLTYRYLNPGRASGRVPNWVPPEKRVRVVPDQPEGEAARPRERLFTLKEQLFQTPVNNEDMSHLRIGPAGQPKHVGTVSLARVPQRTVTGMLARVLEKLEASTYYVVLEFDHNDPTETDRKLEVSKNRLFSQMGSGTKEAPNVKAQAKLRDLNQTIRHLTSTGDHTYRVGMTLVLIADSAEELRQARESAVSACAIVPGSGVVKHDFQSLFQWFSLIPFNGQRGPFLFEATETTAADFFPPVAPWKGGDRPTWVVRTRQNSLANVDFFTGPTNANHFAVFAPTGYGKTFTVMSLLSAHIRAHNPFVTVVDRKEDFRFFIGSLSDDQKHNSAVVPFYPGAATQLNPMDLPEGDTKPDAVKQAFLLALVRYFVPPSSNSREAGEEKALILEALGQTYRRVKREGRSPLLSEFAATLNAMEMYGDGGPIAAEQRALARSIALRLRPVLGEDSPWGPILDRPTNVNTHAQFMYYDLSGIADSDLEMRRVALHIVNDRIWQAARRLPRSVRKIAFIDEFGSQIQTEEDRAFVSTTLRLARSSNLAFGLATQTLEDMNRISGMEEAIYWYLLGRLEGGEQVIRDVLRLPGSVSREISLLREGRGYKEWALIYRSKDGPKNGDIIKVEESRRSYWYLTSEPGEAARRDEYLKRYGNLKDAVQAILDEEAV</sequence>
<evidence type="ECO:0008006" key="4">
    <source>
        <dbReference type="Google" id="ProtNLM"/>
    </source>
</evidence>
<dbReference type="InterPro" id="IPR027417">
    <property type="entry name" value="P-loop_NTPase"/>
</dbReference>
<evidence type="ECO:0000313" key="3">
    <source>
        <dbReference type="Proteomes" id="UP000634308"/>
    </source>
</evidence>
<organism evidence="2 3">
    <name type="scientific">Deinococcus seoulensis</name>
    <dbReference type="NCBI Taxonomy" id="1837379"/>
    <lineage>
        <taxon>Bacteria</taxon>
        <taxon>Thermotogati</taxon>
        <taxon>Deinococcota</taxon>
        <taxon>Deinococci</taxon>
        <taxon>Deinococcales</taxon>
        <taxon>Deinococcaceae</taxon>
        <taxon>Deinococcus</taxon>
    </lineage>
</organism>